<sequence>MYAESKDWNNNRKKKDDLKNKIEKAAKTKFYIEKKIARLMRIRQDNESVVGYSNRFELLAHIIKDEAFNYNEATSLTMKIEKNSQDIMSRKKPDNNIHEIKEAIKKMAKDEDGVYLMVELDNNIKQSLANVKNLGKRRQDNRLIKNKEQTLKKEKKLGARHKSEESHDRRSKETEGQIEFLKPVVL</sequence>
<evidence type="ECO:0000313" key="2">
    <source>
        <dbReference type="EMBL" id="CAG8491547.1"/>
    </source>
</evidence>
<accession>A0A9N8WP18</accession>
<keyword evidence="3" id="KW-1185">Reference proteome</keyword>
<evidence type="ECO:0000313" key="3">
    <source>
        <dbReference type="Proteomes" id="UP000789759"/>
    </source>
</evidence>
<protein>
    <submittedName>
        <fullName evidence="2">6447_t:CDS:1</fullName>
    </submittedName>
</protein>
<dbReference type="AlphaFoldDB" id="A0A9N8WP18"/>
<organism evidence="2 3">
    <name type="scientific">Cetraspora pellucida</name>
    <dbReference type="NCBI Taxonomy" id="1433469"/>
    <lineage>
        <taxon>Eukaryota</taxon>
        <taxon>Fungi</taxon>
        <taxon>Fungi incertae sedis</taxon>
        <taxon>Mucoromycota</taxon>
        <taxon>Glomeromycotina</taxon>
        <taxon>Glomeromycetes</taxon>
        <taxon>Diversisporales</taxon>
        <taxon>Gigasporaceae</taxon>
        <taxon>Cetraspora</taxon>
    </lineage>
</organism>
<dbReference type="Proteomes" id="UP000789759">
    <property type="component" value="Unassembled WGS sequence"/>
</dbReference>
<evidence type="ECO:0000256" key="1">
    <source>
        <dbReference type="SAM" id="MobiDB-lite"/>
    </source>
</evidence>
<feature type="region of interest" description="Disordered" evidence="1">
    <location>
        <begin position="146"/>
        <end position="186"/>
    </location>
</feature>
<feature type="compositionally biased region" description="Basic and acidic residues" evidence="1">
    <location>
        <begin position="161"/>
        <end position="175"/>
    </location>
</feature>
<gene>
    <name evidence="2" type="ORF">CPELLU_LOCUS2004</name>
</gene>
<dbReference type="EMBL" id="CAJVQA010000813">
    <property type="protein sequence ID" value="CAG8491547.1"/>
    <property type="molecule type" value="Genomic_DNA"/>
</dbReference>
<proteinExistence type="predicted"/>
<comment type="caution">
    <text evidence="2">The sequence shown here is derived from an EMBL/GenBank/DDBJ whole genome shotgun (WGS) entry which is preliminary data.</text>
</comment>
<reference evidence="2" key="1">
    <citation type="submission" date="2021-06" db="EMBL/GenBank/DDBJ databases">
        <authorList>
            <person name="Kallberg Y."/>
            <person name="Tangrot J."/>
            <person name="Rosling A."/>
        </authorList>
    </citation>
    <scope>NUCLEOTIDE SEQUENCE</scope>
    <source>
        <strain evidence="2">FL966</strain>
    </source>
</reference>
<name>A0A9N8WP18_9GLOM</name>